<name>A0A0V0QR59_PSEPJ</name>
<dbReference type="SUPFAM" id="SSF51092">
    <property type="entry name" value="Vitelline membrane outer protein-I (VMO-I)"/>
    <property type="match status" value="1"/>
</dbReference>
<dbReference type="GO" id="GO:0005615">
    <property type="term" value="C:extracellular space"/>
    <property type="evidence" value="ECO:0007669"/>
    <property type="project" value="TreeGrafter"/>
</dbReference>
<dbReference type="Gene3D" id="2.100.10.20">
    <property type="entry name" value="Vitelline membrane outer layer protein I (VOMI)"/>
    <property type="match status" value="1"/>
</dbReference>
<dbReference type="InterPro" id="IPR005515">
    <property type="entry name" value="VOMI"/>
</dbReference>
<dbReference type="AlphaFoldDB" id="A0A0V0QR59"/>
<dbReference type="EMBL" id="LDAU01000111">
    <property type="protein sequence ID" value="KRX04767.1"/>
    <property type="molecule type" value="Genomic_DNA"/>
</dbReference>
<dbReference type="OrthoDB" id="10647542at2759"/>
<dbReference type="InParanoid" id="A0A0V0QR59"/>
<gene>
    <name evidence="1" type="ORF">PPERSA_11823</name>
</gene>
<comment type="caution">
    <text evidence="1">The sequence shown here is derived from an EMBL/GenBank/DDBJ whole genome shotgun (WGS) entry which is preliminary data.</text>
</comment>
<evidence type="ECO:0000313" key="1">
    <source>
        <dbReference type="EMBL" id="KRX04767.1"/>
    </source>
</evidence>
<reference evidence="1 2" key="1">
    <citation type="journal article" date="2015" name="Sci. Rep.">
        <title>Genome of the facultative scuticociliatosis pathogen Pseudocohnilembus persalinus provides insight into its virulence through horizontal gene transfer.</title>
        <authorList>
            <person name="Xiong J."/>
            <person name="Wang G."/>
            <person name="Cheng J."/>
            <person name="Tian M."/>
            <person name="Pan X."/>
            <person name="Warren A."/>
            <person name="Jiang C."/>
            <person name="Yuan D."/>
            <person name="Miao W."/>
        </authorList>
    </citation>
    <scope>NUCLEOTIDE SEQUENCE [LARGE SCALE GENOMIC DNA]</scope>
    <source>
        <strain evidence="1">36N120E</strain>
    </source>
</reference>
<keyword evidence="2" id="KW-1185">Reference proteome</keyword>
<protein>
    <submittedName>
        <fullName evidence="1">Vitelline membrane outer layer protein I (VOMI)</fullName>
    </submittedName>
</protein>
<dbReference type="PANTHER" id="PTHR18841:SF0">
    <property type="entry name" value="VITELLINE MEMBRANE OUTER LAYER 1 HOMOLOG A-RELATED"/>
    <property type="match status" value="1"/>
</dbReference>
<dbReference type="Pfam" id="PF03762">
    <property type="entry name" value="VOMI"/>
    <property type="match status" value="1"/>
</dbReference>
<evidence type="ECO:0000313" key="2">
    <source>
        <dbReference type="Proteomes" id="UP000054937"/>
    </source>
</evidence>
<organism evidence="1 2">
    <name type="scientific">Pseudocohnilembus persalinus</name>
    <name type="common">Ciliate</name>
    <dbReference type="NCBI Taxonomy" id="266149"/>
    <lineage>
        <taxon>Eukaryota</taxon>
        <taxon>Sar</taxon>
        <taxon>Alveolata</taxon>
        <taxon>Ciliophora</taxon>
        <taxon>Intramacronucleata</taxon>
        <taxon>Oligohymenophorea</taxon>
        <taxon>Scuticociliatia</taxon>
        <taxon>Philasterida</taxon>
        <taxon>Pseudocohnilembidae</taxon>
        <taxon>Pseudocohnilembus</taxon>
    </lineage>
</organism>
<dbReference type="InterPro" id="IPR009030">
    <property type="entry name" value="Growth_fac_rcpt_cys_sf"/>
</dbReference>
<accession>A0A0V0QR59</accession>
<dbReference type="InterPro" id="IPR036706">
    <property type="entry name" value="VOMI_sf"/>
</dbReference>
<sequence length="259" mass="29364">MVLCKEKVEKQKKLKLSTRGLPKRSPTLVLTTPQDAQLRSSNGIRSTQEQNLETIHDGSGDWKTLVKAPNNYLACGAQYRYEGKDIWTDDSGGNGLRLIFCNINDWSQLQKISLNEGNSGEWGNDKKCEYGQFITGIKYYLSDSVGIDGFHIYCNYTQLVNVKNGDWDETLKEYNVNNNQYVCGGQTKFHTDTFDSYGIDGIRLQYCSYYCSSHICTSCDDKFYLKNNQCIDCDNTCATCVNDASYCLSNNKIIAIYNI</sequence>
<proteinExistence type="predicted"/>
<dbReference type="Proteomes" id="UP000054937">
    <property type="component" value="Unassembled WGS sequence"/>
</dbReference>
<dbReference type="SUPFAM" id="SSF57184">
    <property type="entry name" value="Growth factor receptor domain"/>
    <property type="match status" value="1"/>
</dbReference>
<dbReference type="PANTHER" id="PTHR18841">
    <property type="entry name" value="VITELLINE MEMBRANE OUTER LAYER PROTEIN I-RELATED"/>
    <property type="match status" value="1"/>
</dbReference>